<keyword evidence="3" id="KW-1185">Reference proteome</keyword>
<comment type="caution">
    <text evidence="2">The sequence shown here is derived from an EMBL/GenBank/DDBJ whole genome shotgun (WGS) entry which is preliminary data.</text>
</comment>
<dbReference type="SUPFAM" id="SSF102875">
    <property type="entry name" value="Chromosomal protein MC1"/>
    <property type="match status" value="1"/>
</dbReference>
<proteinExistence type="predicted"/>
<gene>
    <name evidence="2" type="ORF">YASMINEVIRUS_1569</name>
</gene>
<dbReference type="Gene3D" id="3.10.470.10">
    <property type="entry name" value="Chromosomal protein MC1"/>
    <property type="match status" value="1"/>
</dbReference>
<sequence length="196" mass="22457">MIKLCWHKQKDTQMTRYFKCAVLDKDGEVKIFGRYSGIKPKQVAAKAFSRVHEHVQNKDFTSGKTFFALVECTRGEKHKVYYYSGVRQKLETPETLVVKSGHGDKTISYSHMNIIDRVVDTSNEILPIKKFLSRDADENPNRNSDNNEHTPDTKAVVPQSPKKVNDSDVKQHNADHIDEQLTVQISGQETTQKNYC</sequence>
<evidence type="ECO:0000313" key="3">
    <source>
        <dbReference type="Proteomes" id="UP000594342"/>
    </source>
</evidence>
<dbReference type="InterPro" id="IPR036620">
    <property type="entry name" value="MC1_sf"/>
</dbReference>
<feature type="compositionally biased region" description="Basic and acidic residues" evidence="1">
    <location>
        <begin position="132"/>
        <end position="152"/>
    </location>
</feature>
<dbReference type="Proteomes" id="UP000594342">
    <property type="component" value="Unassembled WGS sequence"/>
</dbReference>
<feature type="compositionally biased region" description="Basic and acidic residues" evidence="1">
    <location>
        <begin position="163"/>
        <end position="177"/>
    </location>
</feature>
<reference evidence="2 3" key="1">
    <citation type="submission" date="2018-10" db="EMBL/GenBank/DDBJ databases">
        <authorList>
            <consortium name="IHU Genomes"/>
        </authorList>
    </citation>
    <scope>NUCLEOTIDE SEQUENCE [LARGE SCALE GENOMIC DNA]</scope>
    <source>
        <strain evidence="2 3">A1</strain>
    </source>
</reference>
<protein>
    <submittedName>
        <fullName evidence="2">Uncharacterized protein</fullName>
    </submittedName>
</protein>
<dbReference type="GO" id="GO:0042262">
    <property type="term" value="P:DNA protection"/>
    <property type="evidence" value="ECO:0007669"/>
    <property type="project" value="InterPro"/>
</dbReference>
<evidence type="ECO:0000313" key="2">
    <source>
        <dbReference type="EMBL" id="VBB19037.1"/>
    </source>
</evidence>
<evidence type="ECO:0000256" key="1">
    <source>
        <dbReference type="SAM" id="MobiDB-lite"/>
    </source>
</evidence>
<dbReference type="EMBL" id="UPSH01000002">
    <property type="protein sequence ID" value="VBB19037.1"/>
    <property type="molecule type" value="Genomic_DNA"/>
</dbReference>
<organism evidence="2 3">
    <name type="scientific">Yasminevirus sp. GU-2018</name>
    <dbReference type="NCBI Taxonomy" id="2420051"/>
    <lineage>
        <taxon>Viruses</taxon>
        <taxon>Varidnaviria</taxon>
        <taxon>Bamfordvirae</taxon>
        <taxon>Nucleocytoviricota</taxon>
        <taxon>Megaviricetes</taxon>
        <taxon>Imitervirales</taxon>
        <taxon>Mimiviridae</taxon>
        <taxon>Klosneuvirinae</taxon>
        <taxon>Yasminevirus</taxon>
        <taxon>Yasminevirus saudimassiliense</taxon>
    </lineage>
</organism>
<feature type="region of interest" description="Disordered" evidence="1">
    <location>
        <begin position="132"/>
        <end position="177"/>
    </location>
</feature>
<accession>A0A5K0UAK6</accession>
<name>A0A5K0UAK6_9VIRU</name>